<sequence length="2173" mass="228547">MVGKNNHIRTVRSNLKEHYKAYKAGTRWIYASIASLALGAGLLLGSTTTYADTESNTTQEPAESESTEVANKAVTSQKATTVPLKTAQSTAATTNADSASTNDGNTATKTADQSQATLNNAAKPADDITGSTSTNTETPVSNNQKTVTQQSNSTTKQLTAAQTPEKQTLVDPTDAQLDAAKASAAKTYATTHQAQEIDAVAGETDATAPLTISTNAVGYGTNATSPLTLTLTVNAKAGDVCKINIPTNTPVYTFDQAVPLNRNVGSTETTANDDGSHTVTDIFTTDSTTQQLIKINLNNNWTSQPAGMSDVGKTLTKTITYSINGVDQTPITFTQRIQPTTNLSTVSLLYPDAQTIGKILPNQNYVFGVSVNEADGIQDDTATVPRVNNAVNFGGSKITIPVPTGFVLDTSSTSQINGIVDGTTITQPGGKGTDVIVNVPAKAGNQVSDKDVFEYKIVGAFDVAQTAADQTLTANGDVTFSQVINSDGTTLTDSADPWSVTILAANTDATQGSKGTINLKGNSSVAPDKLELDQDPSDRPQYLNSFGFTFNSAAEAKNAKITITIPSGLDVTSIKTPAQGISPKSYMPDTSSWSYTFTLADGTTQTGSVSAGGEAKITGDSAIRTAVFTPNKLAPGSYATDLGTANSFIASGELSTKYDDGTAIKNGDQLTSSAEIAFDAIGATQTESLPTTQTIVDNVALAQGFLVTRNGSRDPGNPSAGTLQLRYNDPLGQTTNKIYEPTFYFVIPKVTTVASINSLGWYTDDPVSNPATTDPTGELLTQATGAKVSQFVADNGQTVVKIDYAGTGTTVDMGSVTGHWGAVTLANDPDALPGSYPYYIYIVSPTTKLLNTTKPTDLSFVENNANAYLLNGENGHGDWVIETAPSFFNSALAQGNQNTGAVQNGSSDKQGDEKLTFYDSIVYTPSNNGPAEHNASIAINLPTKGDSQGSGYTFNLTGPIQMPANYTTPTGDGTPINATVLYSTQPQAANTAVTTPDTTGYVNADQVTDWSTIRSIIIQVTSIKANTSTGRIPIVGTAANFKNQGNKTGYLQTIFYGDGANASVSSKEKEPSIKITGTSTVKARYHYVDGNGVNQYVELDDLSKALTDGVDTFTNDYPTKLSDFSSTDQGLIPAGYKLVTDDSGQVTPTIVDSKTDGKPVFGQVAQNSFDGDFVQYELAGHVSTQVEYIDDDNSGAIVGTPKVISGAPGGSIDWSMDQMPVGYQLAKNQVTSGTYNFKADSNMPVQIHLKHIITQGTATSTRTITYTGVISGNPASINQPANWTTSYDEVTKVTTYTPLNNYAAVDSPDISGYTPDKASVPAVTNTIITTKPGDSQITVTYVANSAELTVTYVDTDDNDKVVGDPETLNGTTDKTGTYTVTVPDNYILAAGQDGTVPYTFKAGTDTSDNLTIKLAHKHTTDLPDGFTGITHRTITYTGAPTNPSSVSQPLKWTTDTDEVTGVTTYTPSGNYPTVTSPSITGYTPDQATVAAGTDTATTTMPSDSSVTVTYSANDADLTVTYIDKDENNKVVGTPETLTGKVDETGTYTVVIPAGYVAFDANQPTSVNYTFKTDNSDNITISLKHAHTTKLPDGFTGTTTRTITYTGAPKNPDAVPQSVTWTTDTDEVTGVTTYTPSGDYEAVNTPNITGYVPDKTSVPVGDNAVTTTMPTDTDETVTYSAGDADLTVTYVDVDKGNATVGDPVTLSGKTDGTGTYTAVIPDGYVLAPGQDETVPYTFTTDTSDNLTIKLAHKHTTDLPDGFTGQTTRTVIYTGVTSGNPASVKQSLNWTTDTDLITKVTTYTPVGDYSAVITPEIAGYTPDKLSVLAGTDTTLTAPNKPADSTVIVTYTPNAQNTILEYVDDDNGGAVVGQPITISGATDGIVSWNTNNKPVHYTLAAGQPTSGTYTFTADNNLPIIIHLNHKLDFTTTTSTRTIHYVVDDPSYTDPVPAPTVQTITWKVVTDEVTGNSVATPQGAYYEQTVPNLPGYKANPIKVDQQAVGSVVARDVPMYNEDVVVTYTPIKSGQPTQQTQPGQPNQPLQPTQPIEPTQPTTPSTPDEGTVVNKTTTPGKGITETTNSGTATSRTTAKNGNGSQSSFDSESGAAGTLGKTSTAVQNDSVGNQSDSSIDQQNNQQKLPQTNEQNHSEVGLGLLGLLTSMLGLVGLKRRKRDDE</sequence>
<dbReference type="NCBIfam" id="TIGR03715">
    <property type="entry name" value="KxYKxGKxW"/>
    <property type="match status" value="1"/>
</dbReference>
<evidence type="ECO:0000256" key="1">
    <source>
        <dbReference type="ARBA" id="ARBA00022512"/>
    </source>
</evidence>
<keyword evidence="1" id="KW-0134">Cell wall</keyword>
<organism evidence="7 8">
    <name type="scientific">Secundilactobacillus pentosiphilus</name>
    <dbReference type="NCBI Taxonomy" id="1714682"/>
    <lineage>
        <taxon>Bacteria</taxon>
        <taxon>Bacillati</taxon>
        <taxon>Bacillota</taxon>
        <taxon>Bacilli</taxon>
        <taxon>Lactobacillales</taxon>
        <taxon>Lactobacillaceae</taxon>
        <taxon>Secundilactobacillus</taxon>
    </lineage>
</organism>
<feature type="compositionally biased region" description="Polar residues" evidence="5">
    <location>
        <begin position="52"/>
        <end position="61"/>
    </location>
</feature>
<evidence type="ECO:0000256" key="4">
    <source>
        <dbReference type="ARBA" id="ARBA00023088"/>
    </source>
</evidence>
<dbReference type="PROSITE" id="PS50847">
    <property type="entry name" value="GRAM_POS_ANCHORING"/>
    <property type="match status" value="1"/>
</dbReference>
<feature type="domain" description="Gram-positive cocci surface proteins LPxTG" evidence="6">
    <location>
        <begin position="2137"/>
        <end position="2173"/>
    </location>
</feature>
<feature type="region of interest" description="Disordered" evidence="5">
    <location>
        <begin position="52"/>
        <end position="171"/>
    </location>
</feature>
<keyword evidence="3" id="KW-0732">Signal</keyword>
<reference evidence="7 8" key="1">
    <citation type="submission" date="2015-11" db="EMBL/GenBank/DDBJ databases">
        <title>Draft genome sequences of new species of the genus Lactobacillus isolated from orchardgrass silage.</title>
        <authorList>
            <person name="Tohno M."/>
            <person name="Tanizawa Y."/>
            <person name="Arita M."/>
        </authorList>
    </citation>
    <scope>NUCLEOTIDE SEQUENCE [LARGE SCALE GENOMIC DNA]</scope>
    <source>
        <strain evidence="7 8">IWT140</strain>
    </source>
</reference>
<keyword evidence="2" id="KW-0964">Secreted</keyword>
<accession>A0A1Z5IMD0</accession>
<protein>
    <submittedName>
        <fullName evidence="7">Mucus-binding protein, LPXTG-motif cell wall anchor</fullName>
    </submittedName>
</protein>
<feature type="compositionally biased region" description="Low complexity" evidence="5">
    <location>
        <begin position="2026"/>
        <end position="2057"/>
    </location>
</feature>
<dbReference type="InterPro" id="IPR019931">
    <property type="entry name" value="LPXTG_anchor"/>
</dbReference>
<feature type="compositionally biased region" description="Polar residues" evidence="5">
    <location>
        <begin position="67"/>
        <end position="80"/>
    </location>
</feature>
<dbReference type="Pfam" id="PF19258">
    <property type="entry name" value="KxYKxGKxW_sig"/>
    <property type="match status" value="1"/>
</dbReference>
<dbReference type="InterPro" id="IPR022263">
    <property type="entry name" value="KxYKxGKxW"/>
</dbReference>
<evidence type="ECO:0000256" key="3">
    <source>
        <dbReference type="ARBA" id="ARBA00022729"/>
    </source>
</evidence>
<dbReference type="NCBIfam" id="TIGR01167">
    <property type="entry name" value="LPXTG_anchor"/>
    <property type="match status" value="1"/>
</dbReference>
<keyword evidence="4" id="KW-0572">Peptidoglycan-anchor</keyword>
<dbReference type="InterPro" id="IPR041495">
    <property type="entry name" value="Mub_B2"/>
</dbReference>
<evidence type="ECO:0000313" key="7">
    <source>
        <dbReference type="EMBL" id="GAX02915.1"/>
    </source>
</evidence>
<name>A0A1Z5IMD0_9LACO</name>
<comment type="caution">
    <text evidence="7">The sequence shown here is derived from an EMBL/GenBank/DDBJ whole genome shotgun (WGS) entry which is preliminary data.</text>
</comment>
<evidence type="ECO:0000259" key="6">
    <source>
        <dbReference type="PROSITE" id="PS50847"/>
    </source>
</evidence>
<feature type="compositionally biased region" description="Low complexity" evidence="5">
    <location>
        <begin position="2065"/>
        <end position="2088"/>
    </location>
</feature>
<proteinExistence type="predicted"/>
<feature type="region of interest" description="Disordered" evidence="5">
    <location>
        <begin position="2023"/>
        <end position="2144"/>
    </location>
</feature>
<dbReference type="Pfam" id="PF17966">
    <property type="entry name" value="Muc_B2"/>
    <property type="match status" value="4"/>
</dbReference>
<keyword evidence="8" id="KW-1185">Reference proteome</keyword>
<feature type="compositionally biased region" description="Polar residues" evidence="5">
    <location>
        <begin position="104"/>
        <end position="120"/>
    </location>
</feature>
<evidence type="ECO:0000256" key="5">
    <source>
        <dbReference type="SAM" id="MobiDB-lite"/>
    </source>
</evidence>
<evidence type="ECO:0000256" key="2">
    <source>
        <dbReference type="ARBA" id="ARBA00022525"/>
    </source>
</evidence>
<evidence type="ECO:0000313" key="8">
    <source>
        <dbReference type="Proteomes" id="UP000198430"/>
    </source>
</evidence>
<feature type="compositionally biased region" description="Low complexity" evidence="5">
    <location>
        <begin position="2122"/>
        <end position="2135"/>
    </location>
</feature>
<dbReference type="RefSeq" id="WP_089087899.1">
    <property type="nucleotide sequence ID" value="NZ_BCMH01000002.1"/>
</dbReference>
<feature type="compositionally biased region" description="Polar residues" evidence="5">
    <location>
        <begin position="2089"/>
        <end position="2100"/>
    </location>
</feature>
<dbReference type="EMBL" id="BCMH01000002">
    <property type="protein sequence ID" value="GAX02915.1"/>
    <property type="molecule type" value="Genomic_DNA"/>
</dbReference>
<feature type="compositionally biased region" description="Polar residues" evidence="5">
    <location>
        <begin position="2109"/>
        <end position="2121"/>
    </location>
</feature>
<dbReference type="Gene3D" id="2.60.40.4300">
    <property type="match status" value="5"/>
</dbReference>
<gene>
    <name evidence="7" type="ORF">IWT140_00513</name>
</gene>
<feature type="compositionally biased region" description="Polar residues" evidence="5">
    <location>
        <begin position="129"/>
        <end position="166"/>
    </location>
</feature>
<dbReference type="Proteomes" id="UP000198430">
    <property type="component" value="Unassembled WGS sequence"/>
</dbReference>
<feature type="compositionally biased region" description="Low complexity" evidence="5">
    <location>
        <begin position="86"/>
        <end position="103"/>
    </location>
</feature>
<dbReference type="Gene3D" id="3.10.20.320">
    <property type="entry name" value="Putative peptidoglycan bound protein (lpxtg motif)"/>
    <property type="match status" value="5"/>
</dbReference>